<dbReference type="OrthoDB" id="3902805at2"/>
<keyword evidence="9" id="KW-1185">Reference proteome</keyword>
<dbReference type="Gene3D" id="2.60.40.1190">
    <property type="match status" value="1"/>
</dbReference>
<dbReference type="InterPro" id="IPR027291">
    <property type="entry name" value="Glyco_hydro_38_N_sf"/>
</dbReference>
<reference evidence="8" key="1">
    <citation type="submission" date="2016-01" db="EMBL/GenBank/DDBJ databases">
        <authorList>
            <person name="Mcilroy J.S."/>
            <person name="Karst M S."/>
            <person name="Albertsen M."/>
        </authorList>
    </citation>
    <scope>NUCLEOTIDE SEQUENCE</scope>
    <source>
        <strain evidence="8">Cfx-K</strain>
    </source>
</reference>
<dbReference type="GO" id="GO:0016798">
    <property type="term" value="F:hydrolase activity, acting on glycosyl bonds"/>
    <property type="evidence" value="ECO:0007669"/>
    <property type="project" value="UniProtKB-KW"/>
</dbReference>
<feature type="domain" description="Glycoside hydrolase family 57 N-terminal" evidence="6">
    <location>
        <begin position="79"/>
        <end position="503"/>
    </location>
</feature>
<keyword evidence="8" id="KW-0378">Hydrolase</keyword>
<keyword evidence="5" id="KW-0732">Signal</keyword>
<dbReference type="EMBL" id="LN890655">
    <property type="protein sequence ID" value="CUS04426.2"/>
    <property type="molecule type" value="Genomic_DNA"/>
</dbReference>
<organism evidence="8 9">
    <name type="scientific">Candidatus Promineifilum breve</name>
    <dbReference type="NCBI Taxonomy" id="1806508"/>
    <lineage>
        <taxon>Bacteria</taxon>
        <taxon>Bacillati</taxon>
        <taxon>Chloroflexota</taxon>
        <taxon>Ardenticatenia</taxon>
        <taxon>Candidatus Promineifilales</taxon>
        <taxon>Candidatus Promineifilaceae</taxon>
        <taxon>Candidatus Promineifilum</taxon>
    </lineage>
</organism>
<dbReference type="InterPro" id="IPR004300">
    <property type="entry name" value="Glyco_hydro_57_N"/>
</dbReference>
<dbReference type="Pfam" id="PF03065">
    <property type="entry name" value="Glyco_hydro_57"/>
    <property type="match status" value="1"/>
</dbReference>
<dbReference type="PROSITE" id="PS51257">
    <property type="entry name" value="PROKAR_LIPOPROTEIN"/>
    <property type="match status" value="1"/>
</dbReference>
<evidence type="ECO:0000256" key="4">
    <source>
        <dbReference type="SAM" id="MobiDB-lite"/>
    </source>
</evidence>
<feature type="domain" description="Glucodextranase-like C-terminal" evidence="7">
    <location>
        <begin position="844"/>
        <end position="1064"/>
    </location>
</feature>
<accession>A0A160T371</accession>
<dbReference type="InterPro" id="IPR052046">
    <property type="entry name" value="GH57_Enzymes"/>
</dbReference>
<keyword evidence="2 3" id="KW-0119">Carbohydrate metabolism</keyword>
<feature type="chain" id="PRO_5008240552" evidence="5">
    <location>
        <begin position="27"/>
        <end position="1085"/>
    </location>
</feature>
<dbReference type="PANTHER" id="PTHR36306:SF1">
    <property type="entry name" value="ALPHA-AMYLASE-RELATED"/>
    <property type="match status" value="1"/>
</dbReference>
<gene>
    <name evidence="8" type="ORF">CFX0092_A2548</name>
</gene>
<dbReference type="SUPFAM" id="SSF88713">
    <property type="entry name" value="Glycoside hydrolase/deacetylase"/>
    <property type="match status" value="1"/>
</dbReference>
<dbReference type="SUPFAM" id="SSF49344">
    <property type="entry name" value="CBD9-like"/>
    <property type="match status" value="1"/>
</dbReference>
<protein>
    <submittedName>
        <fullName evidence="8">Glycosidase</fullName>
        <ecNumber evidence="8">3.2.1.-</ecNumber>
    </submittedName>
</protein>
<proteinExistence type="inferred from homology"/>
<dbReference type="RefSeq" id="WP_095043758.1">
    <property type="nucleotide sequence ID" value="NZ_LN890655.1"/>
</dbReference>
<dbReference type="Proteomes" id="UP000215027">
    <property type="component" value="Chromosome I"/>
</dbReference>
<evidence type="ECO:0000256" key="3">
    <source>
        <dbReference type="RuleBase" id="RU361196"/>
    </source>
</evidence>
<feature type="signal peptide" evidence="5">
    <location>
        <begin position="1"/>
        <end position="26"/>
    </location>
</feature>
<dbReference type="InterPro" id="IPR011330">
    <property type="entry name" value="Glyco_hydro/deAcase_b/a-brl"/>
</dbReference>
<evidence type="ECO:0000256" key="2">
    <source>
        <dbReference type="ARBA" id="ARBA00023277"/>
    </source>
</evidence>
<feature type="compositionally biased region" description="Low complexity" evidence="4">
    <location>
        <begin position="35"/>
        <end position="45"/>
    </location>
</feature>
<dbReference type="Pfam" id="PF09985">
    <property type="entry name" value="Glucodextran_C"/>
    <property type="match status" value="1"/>
</dbReference>
<feature type="region of interest" description="Disordered" evidence="4">
    <location>
        <begin position="26"/>
        <end position="64"/>
    </location>
</feature>
<sequence length="1085" mass="116741">MRRKIIYLIVLTALLGLIAACREAPAPTPTPPPATAAGAAAEPAPTTAPPPTATTPPQPTAEPTAVSLAEQCVEPIYVALIWHQHQPVYYQDAETGVFAKPWVRLHAAKDYVDMAAILQEYPEVKATFNLTPSLIRQLDALSAGATDLYWQHTIISAEELTDEQKQFILDRFFDTNRRVIARFPRYQELLTLRDGSADPLGDFTTDDFRDLQVLFNLAWTDPAWLAEAPLAALVEQGEGFAEADKQVVLDEHLRLINEVIPIHRAMQDDGQIEVTMTPFAHPILPLLVDTDLALRATPDLTLPAVPFRWGQDAVAQVERGVALYSELFGQAPRGMWPSEGSVAQEMVGMVGANGLQWMASSEGVLAHTLGMDSFTRDGNEVVVEAGALYRPYTVQGRNSGPVAMIFRDNIISDKLAFAYSGLSGAAAADDFINRVYNVCGRLQGQDAAAESPGPHLVTIIVDGENPWENYDNDGRDFLHALYQRLSDDPHIVTVTPSEFLELAPDRPRLRNLWAGSWHNSDFATWIGEEEENRAWELLAEARTYLQTYISGGNREAVTPEQLEAALVQMYIAEGSDWFWWYGADRDSGDDGAFDQQFRNTLKSVYTALGVEPPLELDIPIIPEAIVAADRAATGLISPIVDGVVTEGEWDAAGRFTASGGVLTAATPVFSHVEYGFDAKNLYLQLGLNPDFTLPGGQSRIELYLGAPAGGPANAFTQTGELLGFAGNRLLELKFSGGILGGATAYRATADGWEVAATGSATEGRAALDFPEEVSAGVAVGEGGTIEVAIPLAVLGNADVGASLIMRALFIDNVEGDWTIMERLPAAGPAQVSVPDLGTTVAFLDVTDPSGDDTGPGTYTYPTDVVFQPGNFDIVNFQVGEDETNVVFRFTMLGPVDNLWDGTNGLSLQTFDIYIDSDGSAAGGAAFLPGRNLAAADGFAWDYAITVEGWESKVFTPGDAGPVEIAGPADFQVVTDPGQQKVTIRVPKTILGETPAEWRYAAMVMSQEGFPSAGVLRIRDVAPSAEQWRIGGAPAGATNATRVIDLVWAEAGRQEAWLSDFTPSTATQGDLGPGDFATVEFMTPGP</sequence>
<evidence type="ECO:0000313" key="8">
    <source>
        <dbReference type="EMBL" id="CUS04426.2"/>
    </source>
</evidence>
<keyword evidence="8" id="KW-0326">Glycosidase</keyword>
<dbReference type="CDD" id="cd10796">
    <property type="entry name" value="GH57N_APU"/>
    <property type="match status" value="1"/>
</dbReference>
<evidence type="ECO:0000256" key="1">
    <source>
        <dbReference type="ARBA" id="ARBA00006821"/>
    </source>
</evidence>
<dbReference type="PANTHER" id="PTHR36306">
    <property type="entry name" value="ALPHA-AMYLASE-RELATED-RELATED"/>
    <property type="match status" value="1"/>
</dbReference>
<feature type="compositionally biased region" description="Pro residues" evidence="4">
    <location>
        <begin position="46"/>
        <end position="60"/>
    </location>
</feature>
<evidence type="ECO:0000259" key="6">
    <source>
        <dbReference type="Pfam" id="PF03065"/>
    </source>
</evidence>
<dbReference type="InterPro" id="IPR019248">
    <property type="entry name" value="Glucodextran_C"/>
</dbReference>
<dbReference type="GO" id="GO:0005975">
    <property type="term" value="P:carbohydrate metabolic process"/>
    <property type="evidence" value="ECO:0007669"/>
    <property type="project" value="InterPro"/>
</dbReference>
<name>A0A160T371_9CHLR</name>
<dbReference type="EC" id="3.2.1.-" evidence="8"/>
<dbReference type="AlphaFoldDB" id="A0A160T371"/>
<evidence type="ECO:0000313" key="9">
    <source>
        <dbReference type="Proteomes" id="UP000215027"/>
    </source>
</evidence>
<evidence type="ECO:0000256" key="5">
    <source>
        <dbReference type="SAM" id="SignalP"/>
    </source>
</evidence>
<dbReference type="CDD" id="cd09626">
    <property type="entry name" value="DOMON_glucodextranase_like"/>
    <property type="match status" value="1"/>
</dbReference>
<comment type="similarity">
    <text evidence="1 3">Belongs to the glycosyl hydrolase 57 family.</text>
</comment>
<evidence type="ECO:0000259" key="7">
    <source>
        <dbReference type="Pfam" id="PF09985"/>
    </source>
</evidence>
<dbReference type="KEGG" id="pbf:CFX0092_A2548"/>
<dbReference type="Gene3D" id="3.20.110.10">
    <property type="entry name" value="Glycoside hydrolase 38, N terminal domain"/>
    <property type="match status" value="1"/>
</dbReference>